<accession>A0A9N9I0P7</accession>
<keyword evidence="2" id="KW-1185">Reference proteome</keyword>
<comment type="caution">
    <text evidence="1">The sequence shown here is derived from an EMBL/GenBank/DDBJ whole genome shotgun (WGS) entry which is preliminary data.</text>
</comment>
<proteinExistence type="predicted"/>
<gene>
    <name evidence="1" type="ORF">RFULGI_LOCUS11152</name>
</gene>
<name>A0A9N9I0P7_9GLOM</name>
<evidence type="ECO:0000313" key="1">
    <source>
        <dbReference type="EMBL" id="CAG8716012.1"/>
    </source>
</evidence>
<protein>
    <submittedName>
        <fullName evidence="1">10184_t:CDS:1</fullName>
    </submittedName>
</protein>
<dbReference type="OrthoDB" id="2431475at2759"/>
<sequence length="46" mass="5383">EVVREWDMPKLTGCWDLESLKTNENIKDTTYDGVREWDKPKLASAN</sequence>
<reference evidence="1" key="1">
    <citation type="submission" date="2021-06" db="EMBL/GenBank/DDBJ databases">
        <authorList>
            <person name="Kallberg Y."/>
            <person name="Tangrot J."/>
            <person name="Rosling A."/>
        </authorList>
    </citation>
    <scope>NUCLEOTIDE SEQUENCE</scope>
    <source>
        <strain evidence="1">IN212</strain>
    </source>
</reference>
<evidence type="ECO:0000313" key="2">
    <source>
        <dbReference type="Proteomes" id="UP000789396"/>
    </source>
</evidence>
<dbReference type="Proteomes" id="UP000789396">
    <property type="component" value="Unassembled WGS sequence"/>
</dbReference>
<dbReference type="EMBL" id="CAJVPZ010023554">
    <property type="protein sequence ID" value="CAG8716012.1"/>
    <property type="molecule type" value="Genomic_DNA"/>
</dbReference>
<organism evidence="1 2">
    <name type="scientific">Racocetra fulgida</name>
    <dbReference type="NCBI Taxonomy" id="60492"/>
    <lineage>
        <taxon>Eukaryota</taxon>
        <taxon>Fungi</taxon>
        <taxon>Fungi incertae sedis</taxon>
        <taxon>Mucoromycota</taxon>
        <taxon>Glomeromycotina</taxon>
        <taxon>Glomeromycetes</taxon>
        <taxon>Diversisporales</taxon>
        <taxon>Gigasporaceae</taxon>
        <taxon>Racocetra</taxon>
    </lineage>
</organism>
<dbReference type="AlphaFoldDB" id="A0A9N9I0P7"/>
<feature type="non-terminal residue" evidence="1">
    <location>
        <position position="46"/>
    </location>
</feature>